<name>A0A9W3BN93_BIOGL</name>
<feature type="region of interest" description="Disordered" evidence="4">
    <location>
        <begin position="363"/>
        <end position="622"/>
    </location>
</feature>
<dbReference type="SMART" id="SM00784">
    <property type="entry name" value="SPT2"/>
    <property type="match status" value="1"/>
</dbReference>
<evidence type="ECO:0000313" key="5">
    <source>
        <dbReference type="Proteomes" id="UP001165740"/>
    </source>
</evidence>
<feature type="compositionally biased region" description="Basic and acidic residues" evidence="4">
    <location>
        <begin position="363"/>
        <end position="378"/>
    </location>
</feature>
<proteinExistence type="inferred from homology"/>
<evidence type="ECO:0000256" key="4">
    <source>
        <dbReference type="SAM" id="MobiDB-lite"/>
    </source>
</evidence>
<dbReference type="OMA" id="WSAPCNL"/>
<feature type="compositionally biased region" description="Basic residues" evidence="4">
    <location>
        <begin position="292"/>
        <end position="305"/>
    </location>
</feature>
<evidence type="ECO:0000256" key="3">
    <source>
        <dbReference type="SAM" id="Coils"/>
    </source>
</evidence>
<dbReference type="Pfam" id="PF08243">
    <property type="entry name" value="SPT2"/>
    <property type="match status" value="1"/>
</dbReference>
<feature type="compositionally biased region" description="Low complexity" evidence="4">
    <location>
        <begin position="514"/>
        <end position="526"/>
    </location>
</feature>
<dbReference type="PANTHER" id="PTHR22691:SF8">
    <property type="entry name" value="PROTEIN SPT2 HOMOLOG"/>
    <property type="match status" value="1"/>
</dbReference>
<feature type="compositionally biased region" description="Low complexity" evidence="4">
    <location>
        <begin position="193"/>
        <end position="204"/>
    </location>
</feature>
<comment type="similarity">
    <text evidence="1">Belongs to the SPT2 family.</text>
</comment>
<organism evidence="5 6">
    <name type="scientific">Biomphalaria glabrata</name>
    <name type="common">Bloodfluke planorb</name>
    <name type="synonym">Freshwater snail</name>
    <dbReference type="NCBI Taxonomy" id="6526"/>
    <lineage>
        <taxon>Eukaryota</taxon>
        <taxon>Metazoa</taxon>
        <taxon>Spiralia</taxon>
        <taxon>Lophotrochozoa</taxon>
        <taxon>Mollusca</taxon>
        <taxon>Gastropoda</taxon>
        <taxon>Heterobranchia</taxon>
        <taxon>Euthyneura</taxon>
        <taxon>Panpulmonata</taxon>
        <taxon>Hygrophila</taxon>
        <taxon>Lymnaeoidea</taxon>
        <taxon>Planorbidae</taxon>
        <taxon>Biomphalaria</taxon>
    </lineage>
</organism>
<evidence type="ECO:0000313" key="6">
    <source>
        <dbReference type="RefSeq" id="XP_055900884.1"/>
    </source>
</evidence>
<evidence type="ECO:0000256" key="1">
    <source>
        <dbReference type="ARBA" id="ARBA00006461"/>
    </source>
</evidence>
<dbReference type="Proteomes" id="UP001165740">
    <property type="component" value="Chromosome 10"/>
</dbReference>
<feature type="compositionally biased region" description="Acidic residues" evidence="4">
    <location>
        <begin position="606"/>
        <end position="622"/>
    </location>
</feature>
<dbReference type="GO" id="GO:0005730">
    <property type="term" value="C:nucleolus"/>
    <property type="evidence" value="ECO:0007669"/>
    <property type="project" value="TreeGrafter"/>
</dbReference>
<dbReference type="GO" id="GO:0006334">
    <property type="term" value="P:nucleosome assembly"/>
    <property type="evidence" value="ECO:0007669"/>
    <property type="project" value="TreeGrafter"/>
</dbReference>
<accession>A0A9W3BN93</accession>
<feature type="coiled-coil region" evidence="3">
    <location>
        <begin position="662"/>
        <end position="693"/>
    </location>
</feature>
<dbReference type="GO" id="GO:0006360">
    <property type="term" value="P:transcription by RNA polymerase I"/>
    <property type="evidence" value="ECO:0007669"/>
    <property type="project" value="TreeGrafter"/>
</dbReference>
<dbReference type="GeneID" id="106052812"/>
<feature type="compositionally biased region" description="Basic and acidic residues" evidence="4">
    <location>
        <begin position="82"/>
        <end position="93"/>
    </location>
</feature>
<feature type="compositionally biased region" description="Basic and acidic residues" evidence="4">
    <location>
        <begin position="306"/>
        <end position="325"/>
    </location>
</feature>
<feature type="compositionally biased region" description="Basic and acidic residues" evidence="4">
    <location>
        <begin position="257"/>
        <end position="270"/>
    </location>
</feature>
<dbReference type="OrthoDB" id="6259853at2759"/>
<keyword evidence="2 3" id="KW-0175">Coiled coil</keyword>
<feature type="region of interest" description="Disordered" evidence="4">
    <location>
        <begin position="285"/>
        <end position="334"/>
    </location>
</feature>
<feature type="compositionally biased region" description="Basic residues" evidence="4">
    <location>
        <begin position="393"/>
        <end position="404"/>
    </location>
</feature>
<feature type="compositionally biased region" description="Polar residues" evidence="4">
    <location>
        <begin position="534"/>
        <end position="544"/>
    </location>
</feature>
<dbReference type="PANTHER" id="PTHR22691">
    <property type="entry name" value="YEAST SPT2-RELATED"/>
    <property type="match status" value="1"/>
</dbReference>
<evidence type="ECO:0000256" key="2">
    <source>
        <dbReference type="ARBA" id="ARBA00023054"/>
    </source>
</evidence>
<gene>
    <name evidence="6" type="primary">LOC106052812</name>
</gene>
<dbReference type="GO" id="GO:0003677">
    <property type="term" value="F:DNA binding"/>
    <property type="evidence" value="ECO:0007669"/>
    <property type="project" value="TreeGrafter"/>
</dbReference>
<sequence length="700" mass="78483">MDFNELMNLAASKHENLNKNKNVSRYSLDLPAPRKEDKVKPKSLVIQNLLKEKEREKETAERAKRERQEEENKKNKFKIPKKKPELPIIDKESLINSLFDDGDGAKNDIPGVPPSAINKHSSKHKTQDSLSTSGKVHSDIVHSDKKTENTQNKSSTENSLRKHDKHHSSSADPVGANNKLKSQNQSKPETKSSHLPSSSSKHGSVPNGDASVNKAKSHNHTSETKSSHPSSSSTTKSGSISNGLDKKKPADSSAKQSEQKPSEMTEREKILAKLQAIKQRTLEAIQQENAAKGRRVRGEKSHRKSKSDEKQDEKLKSVEIIKDRDDSEDDNEVSNIPSALDIMLSEHNAKLEKEKISRLAKQAWERATKKSSDTEEKVKKKSLKSASKGSHSSSHKHKSSHKDKKSSSRSTDSHIAKVKHKTKIIKSSASAPPPLDFKAILAMAEEKQKAPPKPLLQIPKKKKEEEERPLTQEEKDRKERQKSREYQEWLKKGGQRPGTKDNADPVKASSAVPTKAKTVASTSSSTLPKHSQAKPPQSSMNNKARSPPVNENILICGPEAESEEEENPAMRGSSNPFDKIVQQVHKKRQGPKENSGIPSKKRIIDSEEEEDSDMDSFIDDGDCELDYSSEIQKMFGYNKNKYKDEDEGGLSDMEADFKTVMMEEKRSAKLGLLEDLEDIKREQEELRMKALKKKMMKKGR</sequence>
<feature type="compositionally biased region" description="Polar residues" evidence="4">
    <location>
        <begin position="149"/>
        <end position="158"/>
    </location>
</feature>
<keyword evidence="5" id="KW-1185">Reference proteome</keyword>
<feature type="compositionally biased region" description="Low complexity" evidence="4">
    <location>
        <begin position="227"/>
        <end position="241"/>
    </location>
</feature>
<reference evidence="6" key="1">
    <citation type="submission" date="2025-08" db="UniProtKB">
        <authorList>
            <consortium name="RefSeq"/>
        </authorList>
    </citation>
    <scope>IDENTIFICATION</scope>
</reference>
<dbReference type="GO" id="GO:0042393">
    <property type="term" value="F:histone binding"/>
    <property type="evidence" value="ECO:0007669"/>
    <property type="project" value="TreeGrafter"/>
</dbReference>
<dbReference type="RefSeq" id="XP_055900884.1">
    <property type="nucleotide sequence ID" value="XM_056044909.1"/>
</dbReference>
<protein>
    <submittedName>
        <fullName evidence="6">Protein SPT2 homolog isoform X1</fullName>
    </submittedName>
</protein>
<dbReference type="AlphaFoldDB" id="A0A9W3BN93"/>
<feature type="compositionally biased region" description="Basic and acidic residues" evidence="4">
    <location>
        <begin position="462"/>
        <end position="491"/>
    </location>
</feature>
<feature type="region of interest" description="Disordered" evidence="4">
    <location>
        <begin position="13"/>
        <end position="270"/>
    </location>
</feature>
<feature type="compositionally biased region" description="Basic and acidic residues" evidence="4">
    <location>
        <begin position="136"/>
        <end position="148"/>
    </location>
</feature>
<dbReference type="InterPro" id="IPR013256">
    <property type="entry name" value="Chromatin_SPT2"/>
</dbReference>
<feature type="compositionally biased region" description="Basic and acidic residues" evidence="4">
    <location>
        <begin position="50"/>
        <end position="74"/>
    </location>
</feature>